<dbReference type="InterPro" id="IPR050107">
    <property type="entry name" value="ABC_carbohydrate_import_ATPase"/>
</dbReference>
<dbReference type="Gene3D" id="3.40.50.300">
    <property type="entry name" value="P-loop containing nucleotide triphosphate hydrolases"/>
    <property type="match status" value="2"/>
</dbReference>
<dbReference type="PANTHER" id="PTHR43790">
    <property type="entry name" value="CARBOHYDRATE TRANSPORT ATP-BINDING PROTEIN MG119-RELATED"/>
    <property type="match status" value="1"/>
</dbReference>
<dbReference type="EMBL" id="NIVX01000026">
    <property type="protein sequence ID" value="OWQ77987.1"/>
    <property type="molecule type" value="Genomic_DNA"/>
</dbReference>
<evidence type="ECO:0000256" key="3">
    <source>
        <dbReference type="ARBA" id="ARBA00022741"/>
    </source>
</evidence>
<keyword evidence="1" id="KW-0813">Transport</keyword>
<evidence type="ECO:0000259" key="5">
    <source>
        <dbReference type="PROSITE" id="PS50893"/>
    </source>
</evidence>
<evidence type="ECO:0000256" key="1">
    <source>
        <dbReference type="ARBA" id="ARBA00022448"/>
    </source>
</evidence>
<dbReference type="InterPro" id="IPR003439">
    <property type="entry name" value="ABC_transporter-like_ATP-bd"/>
</dbReference>
<organism evidence="6 7">
    <name type="scientific">Stenotrophomonas maltophilia</name>
    <name type="common">Pseudomonas maltophilia</name>
    <name type="synonym">Xanthomonas maltophilia</name>
    <dbReference type="NCBI Taxonomy" id="40324"/>
    <lineage>
        <taxon>Bacteria</taxon>
        <taxon>Pseudomonadati</taxon>
        <taxon>Pseudomonadota</taxon>
        <taxon>Gammaproteobacteria</taxon>
        <taxon>Lysobacterales</taxon>
        <taxon>Lysobacteraceae</taxon>
        <taxon>Stenotrophomonas</taxon>
        <taxon>Stenotrophomonas maltophilia group</taxon>
    </lineage>
</organism>
<accession>A0A246IEP7</accession>
<proteinExistence type="predicted"/>
<dbReference type="GO" id="GO:0016887">
    <property type="term" value="F:ATP hydrolysis activity"/>
    <property type="evidence" value="ECO:0007669"/>
    <property type="project" value="InterPro"/>
</dbReference>
<evidence type="ECO:0000256" key="2">
    <source>
        <dbReference type="ARBA" id="ARBA00022737"/>
    </source>
</evidence>
<evidence type="ECO:0000256" key="4">
    <source>
        <dbReference type="ARBA" id="ARBA00022840"/>
    </source>
</evidence>
<evidence type="ECO:0000313" key="7">
    <source>
        <dbReference type="Proteomes" id="UP000197090"/>
    </source>
</evidence>
<reference evidence="6 7" key="1">
    <citation type="submission" date="2017-06" db="EMBL/GenBank/DDBJ databases">
        <authorList>
            <person name="Kim H.J."/>
            <person name="Triplett B.A."/>
        </authorList>
    </citation>
    <scope>NUCLEOTIDE SEQUENCE [LARGE SCALE GENOMIC DNA]</scope>
    <source>
        <strain evidence="6 7">594</strain>
    </source>
</reference>
<dbReference type="PROSITE" id="PS50893">
    <property type="entry name" value="ABC_TRANSPORTER_2"/>
    <property type="match status" value="2"/>
</dbReference>
<dbReference type="SUPFAM" id="SSF52540">
    <property type="entry name" value="P-loop containing nucleoside triphosphate hydrolases"/>
    <property type="match status" value="2"/>
</dbReference>
<dbReference type="AlphaFoldDB" id="A0A246IEP7"/>
<dbReference type="Proteomes" id="UP000197090">
    <property type="component" value="Unassembled WGS sequence"/>
</dbReference>
<dbReference type="InterPro" id="IPR027417">
    <property type="entry name" value="P-loop_NTPase"/>
</dbReference>
<dbReference type="CDD" id="cd03215">
    <property type="entry name" value="ABC_Carb_Monos_II"/>
    <property type="match status" value="1"/>
</dbReference>
<dbReference type="Pfam" id="PF00005">
    <property type="entry name" value="ABC_tran"/>
    <property type="match status" value="2"/>
</dbReference>
<dbReference type="InterPro" id="IPR003593">
    <property type="entry name" value="AAA+_ATPase"/>
</dbReference>
<dbReference type="PROSITE" id="PS00211">
    <property type="entry name" value="ABC_TRANSPORTER_1"/>
    <property type="match status" value="1"/>
</dbReference>
<comment type="caution">
    <text evidence="6">The sequence shown here is derived from an EMBL/GenBank/DDBJ whole genome shotgun (WGS) entry which is preliminary data.</text>
</comment>
<feature type="domain" description="ABC transporter" evidence="5">
    <location>
        <begin position="291"/>
        <end position="543"/>
    </location>
</feature>
<keyword evidence="2" id="KW-0677">Repeat</keyword>
<dbReference type="GO" id="GO:0005524">
    <property type="term" value="F:ATP binding"/>
    <property type="evidence" value="ECO:0007669"/>
    <property type="project" value="UniProtKB-KW"/>
</dbReference>
<dbReference type="SMART" id="SM00382">
    <property type="entry name" value="AAA"/>
    <property type="match status" value="2"/>
</dbReference>
<protein>
    <submittedName>
        <fullName evidence="6">Sugar ABC transporter ATP-binding protein</fullName>
    </submittedName>
</protein>
<feature type="domain" description="ABC transporter" evidence="5">
    <location>
        <begin position="50"/>
        <end position="285"/>
    </location>
</feature>
<keyword evidence="3" id="KW-0547">Nucleotide-binding</keyword>
<gene>
    <name evidence="6" type="ORF">CEE63_02970</name>
</gene>
<dbReference type="CDD" id="cd03216">
    <property type="entry name" value="ABC_Carb_Monos_I"/>
    <property type="match status" value="1"/>
</dbReference>
<name>A0A246IEP7_STEMA</name>
<dbReference type="InterPro" id="IPR017871">
    <property type="entry name" value="ABC_transporter-like_CS"/>
</dbReference>
<keyword evidence="4 6" id="KW-0067">ATP-binding</keyword>
<sequence>MLWPESRCRNAWWSRKGCSPRTRLPLNCRVAVIEGEASVSTDHGNAVPVLQAHGIGKRFAGTIALEGVDLCLRAGEIHALMGQNGAGKSTLIKVLTGVIAGDEGRIMLDGQPITPATPVQAQALGISTVYQEVNLCPNLSVAENIFAGRYPRRFGLVDWRTLHARAEAVLQGVGVQVDVRSQLGSHPVAVQQMVAIARAVDVSARVLILDEPTSSLDEDEVQELFRVMRYLRAQGMAILFVTHFLDQVYAVSDRITVLRNGGLVGEYLTTALPQAALVSTMVGREVTLAGGRQADVVAAPQGAAVLELKGLARRGALQPVDLTVHEGEVLALAGLLGSGRTELARLLFGLDRADAGQLQLDGVATQWRHPADAIAAGIALCPEERKTEGIVAELSVRENIILALQARQGWTRAIPAAEQRRLASHWVQALGIKTADIETPIGLLSGGNQQKVVLARWLLTQPRLLVLDEPTRGIDIAAKQEIMGEVATLAGQGMAVLFISAEIEELTRLGDRIAVLRERHMAGVLPAGSSQAQVLELIAGHEPKAA</sequence>
<dbReference type="PANTHER" id="PTHR43790:SF9">
    <property type="entry name" value="GALACTOFURANOSE TRANSPORTER ATP-BINDING PROTEIN YTFR"/>
    <property type="match status" value="1"/>
</dbReference>
<evidence type="ECO:0000313" key="6">
    <source>
        <dbReference type="EMBL" id="OWQ77987.1"/>
    </source>
</evidence>